<feature type="domain" description="Trafficking protein particle complex subunit 11" evidence="1">
    <location>
        <begin position="257"/>
        <end position="511"/>
    </location>
</feature>
<dbReference type="EMBL" id="JBGFUD010004758">
    <property type="protein sequence ID" value="MFH4979878.1"/>
    <property type="molecule type" value="Genomic_DNA"/>
</dbReference>
<protein>
    <recommendedName>
        <fullName evidence="1">Trafficking protein particle complex subunit 11 domain-containing protein</fullName>
    </recommendedName>
</protein>
<evidence type="ECO:0000259" key="1">
    <source>
        <dbReference type="Pfam" id="PF11817"/>
    </source>
</evidence>
<evidence type="ECO:0000313" key="3">
    <source>
        <dbReference type="Proteomes" id="UP001608902"/>
    </source>
</evidence>
<dbReference type="PANTHER" id="PTHR14374:SF0">
    <property type="entry name" value="TRAFFICKING PROTEIN PARTICLE COMPLEX SUBUNIT 11"/>
    <property type="match status" value="1"/>
</dbReference>
<dbReference type="Pfam" id="PF11817">
    <property type="entry name" value="Foie-gras_1"/>
    <property type="match status" value="1"/>
</dbReference>
<dbReference type="AlphaFoldDB" id="A0ABD6EJ10"/>
<keyword evidence="3" id="KW-1185">Reference proteome</keyword>
<evidence type="ECO:0000313" key="2">
    <source>
        <dbReference type="EMBL" id="MFH4979878.1"/>
    </source>
</evidence>
<dbReference type="InterPro" id="IPR021773">
    <property type="entry name" value="TPC11"/>
</dbReference>
<organism evidence="2 3">
    <name type="scientific">Gnathostoma spinigerum</name>
    <dbReference type="NCBI Taxonomy" id="75299"/>
    <lineage>
        <taxon>Eukaryota</taxon>
        <taxon>Metazoa</taxon>
        <taxon>Ecdysozoa</taxon>
        <taxon>Nematoda</taxon>
        <taxon>Chromadorea</taxon>
        <taxon>Rhabditida</taxon>
        <taxon>Spirurina</taxon>
        <taxon>Gnathostomatomorpha</taxon>
        <taxon>Gnathostomatoidea</taxon>
        <taxon>Gnathostomatidae</taxon>
        <taxon>Gnathostoma</taxon>
    </lineage>
</organism>
<sequence>MESGDVPEPLCCDRLNQLILFTGLDIANNPLHSKVFFAFTQKRSADRAPLSIRMLTVNVPIKSKSTTSVKPSKCSKGILKHAWLKKYVDEVPAVMVVFTDLDWDHPSFNEKVTECQSKISSLSFSSRNTRICIVLLQQNCAIGTDDSLSSERAARLCQSCQLPSKQLFVLPITGSIYGYVIRLEAAFHELAQSFYQQRLKQIRARSIPNNFSNLIIRQQFKLAFLSEMRQDTHTALRHYKFAYQQCIDYEHNDNEIYELRYIAGIINYKICYLSFLHGTALEAIAQHSRHVSLFFTASPGIYPSSQLAEIEASMWKSKQCSLFAKLFERAISLGLTAVSTQNPGIYWEAAAVYRIETNQLIEMLDQLIDRHSLTYPEPDPLSPAPVEYIGQRPWRSGVEGGMAADERTETNARIALVLTLKPNHEICLTYLSEARRHYQTHNCARMQRHIMILMATEFSAVGQHGKALQCLSHVLREWHREGFSLSAPTLITKAMIAAFHVANITEFMSMCIQTLNTDAYPSFLSVASHVAANIDLIRRGLPPQAPFPYSSISSDELSVAKELWTRALSERNFFSLEMSRINSFLKARVAFVAPDISVEMGSTFIVMVFLSSHSCISMTFDRLRLSLDEMVATTSSINQNDPAIADRSPLFVFTAENVEVKSNETTQIPFRCILENKKLVDSMKIIVSSLTLELGTVTSTIYGSFEWDWSSLITDQMTVPDADVGAISITFVH</sequence>
<comment type="caution">
    <text evidence="2">The sequence shown here is derived from an EMBL/GenBank/DDBJ whole genome shotgun (WGS) entry which is preliminary data.</text>
</comment>
<proteinExistence type="predicted"/>
<gene>
    <name evidence="2" type="ORF">AB6A40_006587</name>
</gene>
<accession>A0ABD6EJ10</accession>
<dbReference type="Proteomes" id="UP001608902">
    <property type="component" value="Unassembled WGS sequence"/>
</dbReference>
<dbReference type="PANTHER" id="PTHR14374">
    <property type="entry name" value="FOIE GRAS"/>
    <property type="match status" value="1"/>
</dbReference>
<reference evidence="2 3" key="1">
    <citation type="submission" date="2024-08" db="EMBL/GenBank/DDBJ databases">
        <title>Gnathostoma spinigerum genome.</title>
        <authorList>
            <person name="Gonzalez-Bertolin B."/>
            <person name="Monzon S."/>
            <person name="Zaballos A."/>
            <person name="Jimenez P."/>
            <person name="Dekumyoy P."/>
            <person name="Varona S."/>
            <person name="Cuesta I."/>
            <person name="Sumanam S."/>
            <person name="Adisakwattana P."/>
            <person name="Gasser R.B."/>
            <person name="Hernandez-Gonzalez A."/>
            <person name="Young N.D."/>
            <person name="Perteguer M.J."/>
        </authorList>
    </citation>
    <scope>NUCLEOTIDE SEQUENCE [LARGE SCALE GENOMIC DNA]</scope>
    <source>
        <strain evidence="2">AL3</strain>
        <tissue evidence="2">Liver</tissue>
    </source>
</reference>
<name>A0ABD6EJ10_9BILA</name>